<dbReference type="Proteomes" id="UP000831963">
    <property type="component" value="Chromosome"/>
</dbReference>
<evidence type="ECO:0000256" key="2">
    <source>
        <dbReference type="SAM" id="MobiDB-lite"/>
    </source>
</evidence>
<feature type="region of interest" description="Disordered" evidence="2">
    <location>
        <begin position="104"/>
        <end position="138"/>
    </location>
</feature>
<sequence length="138" mass="14461">MGEDLDRALDRLSVAEAERDAAQDRVAEAARAVAGAITGRSAGGAADRDLARVLYWDYPDVPVPVVGALLGVATNRVAGVVGGRVVERPCVNGCGRMATWTMRSRNESTSGSTECSTCAEERGDRGLPRGWAMRPAGS</sequence>
<accession>A0ABY4IJP2</accession>
<dbReference type="RefSeq" id="WP_247956435.1">
    <property type="nucleotide sequence ID" value="NZ_CP078077.1"/>
</dbReference>
<evidence type="ECO:0000256" key="1">
    <source>
        <dbReference type="SAM" id="Coils"/>
    </source>
</evidence>
<keyword evidence="4" id="KW-1185">Reference proteome</keyword>
<evidence type="ECO:0000313" key="4">
    <source>
        <dbReference type="Proteomes" id="UP000831963"/>
    </source>
</evidence>
<reference evidence="3 4" key="1">
    <citation type="submission" date="2021-06" db="EMBL/GenBank/DDBJ databases">
        <title>Genome-based taxonomic framework of Microbacterium strains isolated from marine environment, the description of four new species and reclassification of four preexisting species.</title>
        <authorList>
            <person name="Lee S.D."/>
            <person name="Kim S.-M."/>
            <person name="Byeon Y.-S."/>
            <person name="Yang H.L."/>
            <person name="Kim I.S."/>
        </authorList>
    </citation>
    <scope>NUCLEOTIDE SEQUENCE [LARGE SCALE GENOMIC DNA]</scope>
    <source>
        <strain evidence="3 4">SSW1-36</strain>
    </source>
</reference>
<protein>
    <submittedName>
        <fullName evidence="3">Uncharacterized protein</fullName>
    </submittedName>
</protein>
<name>A0ABY4IJP2_9MICO</name>
<dbReference type="EMBL" id="CP078077">
    <property type="protein sequence ID" value="UPL12994.1"/>
    <property type="molecule type" value="Genomic_DNA"/>
</dbReference>
<proteinExistence type="predicted"/>
<organism evidence="3 4">
    <name type="scientific">Microbacterium galbinum</name>
    <dbReference type="NCBI Taxonomy" id="2851646"/>
    <lineage>
        <taxon>Bacteria</taxon>
        <taxon>Bacillati</taxon>
        <taxon>Actinomycetota</taxon>
        <taxon>Actinomycetes</taxon>
        <taxon>Micrococcales</taxon>
        <taxon>Microbacteriaceae</taxon>
        <taxon>Microbacterium</taxon>
    </lineage>
</organism>
<feature type="compositionally biased region" description="Low complexity" evidence="2">
    <location>
        <begin position="107"/>
        <end position="118"/>
    </location>
</feature>
<feature type="coiled-coil region" evidence="1">
    <location>
        <begin position="5"/>
        <end position="32"/>
    </location>
</feature>
<gene>
    <name evidence="3" type="ORF">KV396_00150</name>
</gene>
<keyword evidence="1" id="KW-0175">Coiled coil</keyword>
<evidence type="ECO:0000313" key="3">
    <source>
        <dbReference type="EMBL" id="UPL12994.1"/>
    </source>
</evidence>